<gene>
    <name evidence="3" type="ORF">P167DRAFT_579666</name>
</gene>
<reference evidence="3 4" key="1">
    <citation type="journal article" date="2018" name="Nat. Ecol. Evol.">
        <title>Pezizomycetes genomes reveal the molecular basis of ectomycorrhizal truffle lifestyle.</title>
        <authorList>
            <person name="Murat C."/>
            <person name="Payen T."/>
            <person name="Noel B."/>
            <person name="Kuo A."/>
            <person name="Morin E."/>
            <person name="Chen J."/>
            <person name="Kohler A."/>
            <person name="Krizsan K."/>
            <person name="Balestrini R."/>
            <person name="Da Silva C."/>
            <person name="Montanini B."/>
            <person name="Hainaut M."/>
            <person name="Levati E."/>
            <person name="Barry K.W."/>
            <person name="Belfiori B."/>
            <person name="Cichocki N."/>
            <person name="Clum A."/>
            <person name="Dockter R.B."/>
            <person name="Fauchery L."/>
            <person name="Guy J."/>
            <person name="Iotti M."/>
            <person name="Le Tacon F."/>
            <person name="Lindquist E.A."/>
            <person name="Lipzen A."/>
            <person name="Malagnac F."/>
            <person name="Mello A."/>
            <person name="Molinier V."/>
            <person name="Miyauchi S."/>
            <person name="Poulain J."/>
            <person name="Riccioni C."/>
            <person name="Rubini A."/>
            <person name="Sitrit Y."/>
            <person name="Splivallo R."/>
            <person name="Traeger S."/>
            <person name="Wang M."/>
            <person name="Zifcakova L."/>
            <person name="Wipf D."/>
            <person name="Zambonelli A."/>
            <person name="Paolocci F."/>
            <person name="Nowrousian M."/>
            <person name="Ottonello S."/>
            <person name="Baldrian P."/>
            <person name="Spatafora J.W."/>
            <person name="Henrissat B."/>
            <person name="Nagy L.G."/>
            <person name="Aury J.M."/>
            <person name="Wincker P."/>
            <person name="Grigoriev I.V."/>
            <person name="Bonfante P."/>
            <person name="Martin F.M."/>
        </authorList>
    </citation>
    <scope>NUCLEOTIDE SEQUENCE [LARGE SCALE GENOMIC DNA]</scope>
    <source>
        <strain evidence="3 4">CCBAS932</strain>
    </source>
</reference>
<evidence type="ECO:0000259" key="2">
    <source>
        <dbReference type="Pfam" id="PF20149"/>
    </source>
</evidence>
<feature type="domain" description="DUF6532" evidence="2">
    <location>
        <begin position="3"/>
        <end position="113"/>
    </location>
</feature>
<dbReference type="EMBL" id="ML119197">
    <property type="protein sequence ID" value="RPB07068.1"/>
    <property type="molecule type" value="Genomic_DNA"/>
</dbReference>
<evidence type="ECO:0000256" key="1">
    <source>
        <dbReference type="SAM" id="MobiDB-lite"/>
    </source>
</evidence>
<feature type="compositionally biased region" description="Acidic residues" evidence="1">
    <location>
        <begin position="179"/>
        <end position="194"/>
    </location>
</feature>
<proteinExistence type="predicted"/>
<accession>A0A3N4KC76</accession>
<name>A0A3N4KC76_9PEZI</name>
<evidence type="ECO:0000313" key="4">
    <source>
        <dbReference type="Proteomes" id="UP000277580"/>
    </source>
</evidence>
<dbReference type="Proteomes" id="UP000277580">
    <property type="component" value="Unassembled WGS sequence"/>
</dbReference>
<dbReference type="Pfam" id="PF20149">
    <property type="entry name" value="DUF6532"/>
    <property type="match status" value="1"/>
</dbReference>
<dbReference type="InterPro" id="IPR045341">
    <property type="entry name" value="DUF6532"/>
</dbReference>
<dbReference type="InParanoid" id="A0A3N4KC76"/>
<keyword evidence="4" id="KW-1185">Reference proteome</keyword>
<evidence type="ECO:0000313" key="3">
    <source>
        <dbReference type="EMBL" id="RPB07068.1"/>
    </source>
</evidence>
<organism evidence="3 4">
    <name type="scientific">Morchella conica CCBAS932</name>
    <dbReference type="NCBI Taxonomy" id="1392247"/>
    <lineage>
        <taxon>Eukaryota</taxon>
        <taxon>Fungi</taxon>
        <taxon>Dikarya</taxon>
        <taxon>Ascomycota</taxon>
        <taxon>Pezizomycotina</taxon>
        <taxon>Pezizomycetes</taxon>
        <taxon>Pezizales</taxon>
        <taxon>Morchellaceae</taxon>
        <taxon>Morchella</taxon>
    </lineage>
</organism>
<feature type="region of interest" description="Disordered" evidence="1">
    <location>
        <begin position="176"/>
        <end position="203"/>
    </location>
</feature>
<dbReference type="OrthoDB" id="5460686at2759"/>
<dbReference type="AlphaFoldDB" id="A0A3N4KC76"/>
<protein>
    <recommendedName>
        <fullName evidence="2">DUF6532 domain-containing protein</fullName>
    </recommendedName>
</protein>
<sequence length="203" mass="23291">MASEQAKARVDYLLIDNRFNCDPDHYDPIQWHFAAPQIPLFIVYAYYKTNRGIAVNHPEFESCINPSFICLVSTVLYHTLRVHVIGGSNWKNGVFNKDYCGLIFERHMRTWRKSFPNEETSNLVLDGIRHEVLKRIKRTQCCRITAAESREAIIDSGVGSFLAGFQAKLNTETNHDAGFDEQENQPFDDDYGDDGGDRVVRAR</sequence>